<evidence type="ECO:0000313" key="3">
    <source>
        <dbReference type="Proteomes" id="UP000823851"/>
    </source>
</evidence>
<dbReference type="Gene3D" id="2.160.10.10">
    <property type="entry name" value="Hexapeptide repeat proteins"/>
    <property type="match status" value="1"/>
</dbReference>
<dbReference type="EMBL" id="DWUW01000371">
    <property type="protein sequence ID" value="HJD32849.1"/>
    <property type="molecule type" value="Genomic_DNA"/>
</dbReference>
<name>A0A9D2U1I2_9FIRM</name>
<dbReference type="PANTHER" id="PTHR42811">
    <property type="entry name" value="SERINE ACETYLTRANSFERASE"/>
    <property type="match status" value="1"/>
</dbReference>
<dbReference type="EC" id="2.3.1.30" evidence="1"/>
<organism evidence="2 3">
    <name type="scientific">Candidatus Eisenbergiella stercorigallinarum</name>
    <dbReference type="NCBI Taxonomy" id="2838557"/>
    <lineage>
        <taxon>Bacteria</taxon>
        <taxon>Bacillati</taxon>
        <taxon>Bacillota</taxon>
        <taxon>Clostridia</taxon>
        <taxon>Lachnospirales</taxon>
        <taxon>Lachnospiraceae</taxon>
        <taxon>Eisenbergiella</taxon>
    </lineage>
</organism>
<sequence length="187" mass="20771">MICDKKDLKEYLSCERTLYFEKGRSACFKAWLLGSKMYRIWQFLRTLRLAEYHKNQSGLWHHAAFAWYHRRKYALGIRLGFEIPENCFAKGLMIYHIAPIVVNEDARIGENCRITGNCCIGNTGADTPSPVLGSDVTLGWGCSVIGDIRIADGAVIGAGCVVVKNVEQKGAHVAGVPGHVLSAKRRS</sequence>
<evidence type="ECO:0000256" key="1">
    <source>
        <dbReference type="PIRNR" id="PIRNR000441"/>
    </source>
</evidence>
<evidence type="ECO:0000313" key="2">
    <source>
        <dbReference type="EMBL" id="HJD32849.1"/>
    </source>
</evidence>
<dbReference type="PIRSF" id="PIRSF000441">
    <property type="entry name" value="CysE"/>
    <property type="match status" value="1"/>
</dbReference>
<dbReference type="AlphaFoldDB" id="A0A9D2U1I2"/>
<dbReference type="GO" id="GO:0006535">
    <property type="term" value="P:cysteine biosynthetic process from serine"/>
    <property type="evidence" value="ECO:0007669"/>
    <property type="project" value="InterPro"/>
</dbReference>
<dbReference type="SUPFAM" id="SSF51161">
    <property type="entry name" value="Trimeric LpxA-like enzymes"/>
    <property type="match status" value="1"/>
</dbReference>
<gene>
    <name evidence="2" type="ORF">H9912_13045</name>
</gene>
<proteinExistence type="inferred from homology"/>
<protein>
    <recommendedName>
        <fullName evidence="1">Serine acetyltransferase</fullName>
        <ecNumber evidence="1">2.3.1.30</ecNumber>
    </recommendedName>
</protein>
<keyword evidence="1" id="KW-0012">Acyltransferase</keyword>
<dbReference type="GO" id="GO:0005737">
    <property type="term" value="C:cytoplasm"/>
    <property type="evidence" value="ECO:0007669"/>
    <property type="project" value="InterPro"/>
</dbReference>
<reference evidence="2" key="2">
    <citation type="submission" date="2021-04" db="EMBL/GenBank/DDBJ databases">
        <authorList>
            <person name="Gilroy R."/>
        </authorList>
    </citation>
    <scope>NUCLEOTIDE SEQUENCE</scope>
    <source>
        <strain evidence="2">ChiHjej8B7-25341</strain>
    </source>
</reference>
<keyword evidence="1" id="KW-0808">Transferase</keyword>
<comment type="caution">
    <text evidence="2">The sequence shown here is derived from an EMBL/GenBank/DDBJ whole genome shotgun (WGS) entry which is preliminary data.</text>
</comment>
<comment type="catalytic activity">
    <reaction evidence="1">
        <text>L-serine + acetyl-CoA = O-acetyl-L-serine + CoA</text>
        <dbReference type="Rhea" id="RHEA:24560"/>
        <dbReference type="ChEBI" id="CHEBI:33384"/>
        <dbReference type="ChEBI" id="CHEBI:57287"/>
        <dbReference type="ChEBI" id="CHEBI:57288"/>
        <dbReference type="ChEBI" id="CHEBI:58340"/>
        <dbReference type="EC" id="2.3.1.30"/>
    </reaction>
</comment>
<reference evidence="2" key="1">
    <citation type="journal article" date="2021" name="PeerJ">
        <title>Extensive microbial diversity within the chicken gut microbiome revealed by metagenomics and culture.</title>
        <authorList>
            <person name="Gilroy R."/>
            <person name="Ravi A."/>
            <person name="Getino M."/>
            <person name="Pursley I."/>
            <person name="Horton D.L."/>
            <person name="Alikhan N.F."/>
            <person name="Baker D."/>
            <person name="Gharbi K."/>
            <person name="Hall N."/>
            <person name="Watson M."/>
            <person name="Adriaenssens E.M."/>
            <person name="Foster-Nyarko E."/>
            <person name="Jarju S."/>
            <person name="Secka A."/>
            <person name="Antonio M."/>
            <person name="Oren A."/>
            <person name="Chaudhuri R.R."/>
            <person name="La Ragione R."/>
            <person name="Hildebrand F."/>
            <person name="Pallen M.J."/>
        </authorList>
    </citation>
    <scope>NUCLEOTIDE SEQUENCE</scope>
    <source>
        <strain evidence="2">ChiHjej8B7-25341</strain>
    </source>
</reference>
<comment type="similarity">
    <text evidence="1">Belongs to the transferase hexapeptide repeat family.</text>
</comment>
<dbReference type="InterPro" id="IPR005881">
    <property type="entry name" value="Ser_O-AcTrfase"/>
</dbReference>
<dbReference type="GO" id="GO:0009001">
    <property type="term" value="F:serine O-acetyltransferase activity"/>
    <property type="evidence" value="ECO:0007669"/>
    <property type="project" value="UniProtKB-EC"/>
</dbReference>
<dbReference type="InterPro" id="IPR011004">
    <property type="entry name" value="Trimer_LpxA-like_sf"/>
</dbReference>
<accession>A0A9D2U1I2</accession>
<dbReference type="Proteomes" id="UP000823851">
    <property type="component" value="Unassembled WGS sequence"/>
</dbReference>